<feature type="region of interest" description="Disordered" evidence="1">
    <location>
        <begin position="473"/>
        <end position="572"/>
    </location>
</feature>
<feature type="compositionally biased region" description="Acidic residues" evidence="1">
    <location>
        <begin position="97"/>
        <end position="109"/>
    </location>
</feature>
<feature type="region of interest" description="Disordered" evidence="1">
    <location>
        <begin position="1"/>
        <end position="117"/>
    </location>
</feature>
<feature type="compositionally biased region" description="Basic and acidic residues" evidence="1">
    <location>
        <begin position="28"/>
        <end position="38"/>
    </location>
</feature>
<keyword evidence="3" id="KW-1185">Reference proteome</keyword>
<evidence type="ECO:0000313" key="3">
    <source>
        <dbReference type="Proteomes" id="UP000707451"/>
    </source>
</evidence>
<feature type="compositionally biased region" description="Acidic residues" evidence="1">
    <location>
        <begin position="69"/>
        <end position="88"/>
    </location>
</feature>
<dbReference type="Pfam" id="PF08624">
    <property type="entry name" value="CRC_subunit"/>
    <property type="match status" value="1"/>
</dbReference>
<dbReference type="AlphaFoldDB" id="A0A9P7XJD2"/>
<dbReference type="Proteomes" id="UP000707451">
    <property type="component" value="Unassembled WGS sequence"/>
</dbReference>
<gene>
    <name evidence="2" type="ORF">KI688_007157</name>
</gene>
<evidence type="ECO:0000256" key="1">
    <source>
        <dbReference type="SAM" id="MobiDB-lite"/>
    </source>
</evidence>
<comment type="caution">
    <text evidence="2">The sequence shown here is derived from an EMBL/GenBank/DDBJ whole genome shotgun (WGS) entry which is preliminary data.</text>
</comment>
<accession>A0A9P7XJD2</accession>
<dbReference type="EMBL" id="JAHRHY010000023">
    <property type="protein sequence ID" value="KAG9061578.1"/>
    <property type="molecule type" value="Genomic_DNA"/>
</dbReference>
<evidence type="ECO:0000313" key="2">
    <source>
        <dbReference type="EMBL" id="KAG9061578.1"/>
    </source>
</evidence>
<reference evidence="2" key="1">
    <citation type="submission" date="2021-06" db="EMBL/GenBank/DDBJ databases">
        <title>Genome Sequence of Mortierella hyaline Strain SCG-10, a Cold-Adapted, Nitrate-Reducing Fungus Isolated from Soil in Minnesota, USA.</title>
        <authorList>
            <person name="Aldossari N."/>
        </authorList>
    </citation>
    <scope>NUCLEOTIDE SEQUENCE</scope>
    <source>
        <strain evidence="2">SCG-10</strain>
    </source>
</reference>
<feature type="region of interest" description="Disordered" evidence="1">
    <location>
        <begin position="224"/>
        <end position="274"/>
    </location>
</feature>
<proteinExistence type="predicted"/>
<organism evidence="2 3">
    <name type="scientific">Linnemannia hyalina</name>
    <dbReference type="NCBI Taxonomy" id="64524"/>
    <lineage>
        <taxon>Eukaryota</taxon>
        <taxon>Fungi</taxon>
        <taxon>Fungi incertae sedis</taxon>
        <taxon>Mucoromycota</taxon>
        <taxon>Mortierellomycotina</taxon>
        <taxon>Mortierellomycetes</taxon>
        <taxon>Mortierellales</taxon>
        <taxon>Mortierellaceae</taxon>
        <taxon>Linnemannia</taxon>
    </lineage>
</organism>
<protein>
    <submittedName>
        <fullName evidence="2">Uncharacterized protein</fullName>
    </submittedName>
</protein>
<feature type="compositionally biased region" description="Low complexity" evidence="1">
    <location>
        <begin position="514"/>
        <end position="553"/>
    </location>
</feature>
<dbReference type="OrthoDB" id="5598844at2759"/>
<dbReference type="InterPro" id="IPR013933">
    <property type="entry name" value="CRC_Rsc7/Swp82"/>
</dbReference>
<feature type="compositionally biased region" description="Polar residues" evidence="1">
    <location>
        <begin position="239"/>
        <end position="250"/>
    </location>
</feature>
<name>A0A9P7XJD2_9FUNG</name>
<feature type="compositionally biased region" description="Pro residues" evidence="1">
    <location>
        <begin position="500"/>
        <end position="512"/>
    </location>
</feature>
<sequence>MAPSLPGSSGGRRGGARGSMRASSQTVEKQDSDSEDVGRNSPSRSKRPSRQAAPRPRGRPPKVQQLQQEEGEEEEEEEEDVDGMEVDDKENSQGPIGDEEEIEGEMDEVGETKVTKDGELLGGRQYRCRSFKLPERGDRIYMLSMDPARVLGFRDSYLFFLKNPQLVRVNTTVEERQWMIEQGMLMANFKSKLIAVVTARSIFKSFGAKIIKGGKSRVDDYFESSASEDAVDDSEGDTTSRTGDDNTQSGSTGGNYQAEDHSSPAPSKRKHTLMHEDSARQITDLNWQYESAMAVRALNSRLKELRKENPKFLDPHTNIEQIPAITQPTRCDVHVVRETALSSKPQVGEAENEEGTILSIPRSIGPHVATDVKVEIKPGAPLPPLIHDPNVWAAIPEDIRRVLEEAEIAQARDYDENDEVMTRFPISLLTGQYQAAYPLHQTRFQRPYNIVLPQGMTAHAHYIRHLWSTQPHPEPVLMEQTTRPGTLRPSQKKSIDQQPPHAPHAPHAPHPTMPHHSQQQPPPMQQHQQQHQQQQSQGAPYQYQPYPSHPQQHQHQHAVAPMPIQPSNSRRR</sequence>
<feature type="compositionally biased region" description="Gly residues" evidence="1">
    <location>
        <begin position="8"/>
        <end position="17"/>
    </location>
</feature>